<feature type="region of interest" description="Disordered" evidence="1">
    <location>
        <begin position="1"/>
        <end position="23"/>
    </location>
</feature>
<proteinExistence type="predicted"/>
<evidence type="ECO:0000256" key="1">
    <source>
        <dbReference type="SAM" id="MobiDB-lite"/>
    </source>
</evidence>
<feature type="compositionally biased region" description="Pro residues" evidence="1">
    <location>
        <begin position="83"/>
        <end position="97"/>
    </location>
</feature>
<dbReference type="AlphaFoldDB" id="A0A1R3INF5"/>
<dbReference type="Gramene" id="OMO84091">
    <property type="protein sequence ID" value="OMO84091"/>
    <property type="gene ID" value="CCACVL1_11001"/>
</dbReference>
<dbReference type="EMBL" id="AWWV01009772">
    <property type="protein sequence ID" value="OMO84091.1"/>
    <property type="molecule type" value="Genomic_DNA"/>
</dbReference>
<organism evidence="2 3">
    <name type="scientific">Corchorus capsularis</name>
    <name type="common">Jute</name>
    <dbReference type="NCBI Taxonomy" id="210143"/>
    <lineage>
        <taxon>Eukaryota</taxon>
        <taxon>Viridiplantae</taxon>
        <taxon>Streptophyta</taxon>
        <taxon>Embryophyta</taxon>
        <taxon>Tracheophyta</taxon>
        <taxon>Spermatophyta</taxon>
        <taxon>Magnoliopsida</taxon>
        <taxon>eudicotyledons</taxon>
        <taxon>Gunneridae</taxon>
        <taxon>Pentapetalae</taxon>
        <taxon>rosids</taxon>
        <taxon>malvids</taxon>
        <taxon>Malvales</taxon>
        <taxon>Malvaceae</taxon>
        <taxon>Grewioideae</taxon>
        <taxon>Apeibeae</taxon>
        <taxon>Corchorus</taxon>
    </lineage>
</organism>
<dbReference type="OrthoDB" id="1002571at2759"/>
<reference evidence="2 3" key="1">
    <citation type="submission" date="2013-09" db="EMBL/GenBank/DDBJ databases">
        <title>Corchorus capsularis genome sequencing.</title>
        <authorList>
            <person name="Alam M."/>
            <person name="Haque M.S."/>
            <person name="Islam M.S."/>
            <person name="Emdad E.M."/>
            <person name="Islam M.M."/>
            <person name="Ahmed B."/>
            <person name="Halim A."/>
            <person name="Hossen Q.M.M."/>
            <person name="Hossain M.Z."/>
            <person name="Ahmed R."/>
            <person name="Khan M.M."/>
            <person name="Islam R."/>
            <person name="Rashid M.M."/>
            <person name="Khan S.A."/>
            <person name="Rahman M.S."/>
            <person name="Alam M."/>
        </authorList>
    </citation>
    <scope>NUCLEOTIDE SEQUENCE [LARGE SCALE GENOMIC DNA]</scope>
    <source>
        <strain evidence="3">cv. CVL-1</strain>
        <tissue evidence="2">Whole seedling</tissue>
    </source>
</reference>
<dbReference type="Proteomes" id="UP000188268">
    <property type="component" value="Unassembled WGS sequence"/>
</dbReference>
<feature type="region of interest" description="Disordered" evidence="1">
    <location>
        <begin position="64"/>
        <end position="99"/>
    </location>
</feature>
<accession>A0A1R3INF5</accession>
<evidence type="ECO:0008006" key="4">
    <source>
        <dbReference type="Google" id="ProtNLM"/>
    </source>
</evidence>
<name>A0A1R3INF5_COCAP</name>
<keyword evidence="3" id="KW-1185">Reference proteome</keyword>
<evidence type="ECO:0000313" key="3">
    <source>
        <dbReference type="Proteomes" id="UP000188268"/>
    </source>
</evidence>
<sequence>MAHKESKQTSKSTSQTPSELESLLDSKFEEKLSSFKTEFKNEFKLEILTEFHEMLETVVAKRELAGKGATDSPMSSNSKPPKNDAPPPPPGWPPLASPWPMAGQFLTESQAWIPPTTSMIVPRQYKLNLPKFNGENFRGWLFKLLQYFEAERVPDDSRVRVAM</sequence>
<comment type="caution">
    <text evidence="2">The sequence shown here is derived from an EMBL/GenBank/DDBJ whole genome shotgun (WGS) entry which is preliminary data.</text>
</comment>
<feature type="compositionally biased region" description="Low complexity" evidence="1">
    <location>
        <begin position="9"/>
        <end position="19"/>
    </location>
</feature>
<protein>
    <recommendedName>
        <fullName evidence="4">Retrotransposon gag protein</fullName>
    </recommendedName>
</protein>
<gene>
    <name evidence="2" type="ORF">CCACVL1_11001</name>
</gene>
<evidence type="ECO:0000313" key="2">
    <source>
        <dbReference type="EMBL" id="OMO84091.1"/>
    </source>
</evidence>